<name>A0ABW8J7M8_9GAMM</name>
<protein>
    <submittedName>
        <fullName evidence="11">D-alanyl-D-alanine carboxypeptidase</fullName>
    </submittedName>
</protein>
<evidence type="ECO:0000256" key="8">
    <source>
        <dbReference type="SAM" id="MobiDB-lite"/>
    </source>
</evidence>
<dbReference type="InterPro" id="IPR012338">
    <property type="entry name" value="Beta-lactam/transpept-like"/>
</dbReference>
<feature type="signal peptide" evidence="9">
    <location>
        <begin position="1"/>
        <end position="17"/>
    </location>
</feature>
<keyword evidence="6" id="KW-0961">Cell wall biogenesis/degradation</keyword>
<keyword evidence="11" id="KW-0645">Protease</keyword>
<gene>
    <name evidence="11" type="ORF">ISP25_10765</name>
</gene>
<keyword evidence="12" id="KW-1185">Reference proteome</keyword>
<feature type="domain" description="Peptidase S11 D-alanyl-D-alanine carboxypeptidase A N-terminal" evidence="10">
    <location>
        <begin position="16"/>
        <end position="237"/>
    </location>
</feature>
<comment type="similarity">
    <text evidence="1 7">Belongs to the peptidase S11 family.</text>
</comment>
<evidence type="ECO:0000256" key="9">
    <source>
        <dbReference type="SAM" id="SignalP"/>
    </source>
</evidence>
<evidence type="ECO:0000256" key="2">
    <source>
        <dbReference type="ARBA" id="ARBA00022729"/>
    </source>
</evidence>
<dbReference type="GO" id="GO:0004180">
    <property type="term" value="F:carboxypeptidase activity"/>
    <property type="evidence" value="ECO:0007669"/>
    <property type="project" value="UniProtKB-KW"/>
</dbReference>
<evidence type="ECO:0000313" key="12">
    <source>
        <dbReference type="Proteomes" id="UP001620339"/>
    </source>
</evidence>
<dbReference type="InterPro" id="IPR001967">
    <property type="entry name" value="Peptidase_S11_N"/>
</dbReference>
<dbReference type="SUPFAM" id="SSF56601">
    <property type="entry name" value="beta-lactamase/transpeptidase-like"/>
    <property type="match status" value="1"/>
</dbReference>
<evidence type="ECO:0000256" key="1">
    <source>
        <dbReference type="ARBA" id="ARBA00007164"/>
    </source>
</evidence>
<dbReference type="EMBL" id="JADIKK010000008">
    <property type="protein sequence ID" value="MFK2877550.1"/>
    <property type="molecule type" value="Genomic_DNA"/>
</dbReference>
<dbReference type="PRINTS" id="PR00725">
    <property type="entry name" value="DADACBPTASE1"/>
</dbReference>
<reference evidence="11 12" key="1">
    <citation type="submission" date="2020-10" db="EMBL/GenBank/DDBJ databases">
        <title>Phylogeny of dyella-like bacteria.</title>
        <authorList>
            <person name="Fu J."/>
        </authorList>
    </citation>
    <scope>NUCLEOTIDE SEQUENCE [LARGE SCALE GENOMIC DNA]</scope>
    <source>
        <strain evidence="11 12">KACC 19113</strain>
    </source>
</reference>
<comment type="caution">
    <text evidence="11">The sequence shown here is derived from an EMBL/GenBank/DDBJ whole genome shotgun (WGS) entry which is preliminary data.</text>
</comment>
<feature type="chain" id="PRO_5046795486" evidence="9">
    <location>
        <begin position="18"/>
        <end position="366"/>
    </location>
</feature>
<keyword evidence="3" id="KW-0378">Hydrolase</keyword>
<organism evidence="11 12">
    <name type="scientific">Rhodanobacter hydrolyticus</name>
    <dbReference type="NCBI Taxonomy" id="2250595"/>
    <lineage>
        <taxon>Bacteria</taxon>
        <taxon>Pseudomonadati</taxon>
        <taxon>Pseudomonadota</taxon>
        <taxon>Gammaproteobacteria</taxon>
        <taxon>Lysobacterales</taxon>
        <taxon>Rhodanobacteraceae</taxon>
        <taxon>Rhodanobacter</taxon>
    </lineage>
</organism>
<dbReference type="Gene3D" id="3.40.710.10">
    <property type="entry name" value="DD-peptidase/beta-lactamase superfamily"/>
    <property type="match status" value="1"/>
</dbReference>
<evidence type="ECO:0000313" key="11">
    <source>
        <dbReference type="EMBL" id="MFK2877550.1"/>
    </source>
</evidence>
<dbReference type="Pfam" id="PF00768">
    <property type="entry name" value="Peptidase_S11"/>
    <property type="match status" value="1"/>
</dbReference>
<dbReference type="InterPro" id="IPR018044">
    <property type="entry name" value="Peptidase_S11"/>
</dbReference>
<dbReference type="Proteomes" id="UP001620339">
    <property type="component" value="Unassembled WGS sequence"/>
</dbReference>
<evidence type="ECO:0000256" key="6">
    <source>
        <dbReference type="ARBA" id="ARBA00023316"/>
    </source>
</evidence>
<accession>A0ABW8J7M8</accession>
<evidence type="ECO:0000256" key="7">
    <source>
        <dbReference type="RuleBase" id="RU004016"/>
    </source>
</evidence>
<proteinExistence type="inferred from homology"/>
<dbReference type="PANTHER" id="PTHR21581">
    <property type="entry name" value="D-ALANYL-D-ALANINE CARBOXYPEPTIDASE"/>
    <property type="match status" value="1"/>
</dbReference>
<feature type="compositionally biased region" description="Low complexity" evidence="8">
    <location>
        <begin position="318"/>
        <end position="330"/>
    </location>
</feature>
<keyword evidence="2 9" id="KW-0732">Signal</keyword>
<feature type="compositionally biased region" description="Basic residues" evidence="8">
    <location>
        <begin position="332"/>
        <end position="352"/>
    </location>
</feature>
<feature type="region of interest" description="Disordered" evidence="8">
    <location>
        <begin position="290"/>
        <end position="366"/>
    </location>
</feature>
<dbReference type="PANTHER" id="PTHR21581:SF6">
    <property type="entry name" value="TRAFFICKING PROTEIN PARTICLE COMPLEX SUBUNIT 12"/>
    <property type="match status" value="1"/>
</dbReference>
<keyword evidence="11" id="KW-0121">Carboxypeptidase</keyword>
<keyword evidence="5" id="KW-0573">Peptidoglycan synthesis</keyword>
<evidence type="ECO:0000259" key="10">
    <source>
        <dbReference type="Pfam" id="PF00768"/>
    </source>
</evidence>
<evidence type="ECO:0000256" key="3">
    <source>
        <dbReference type="ARBA" id="ARBA00022801"/>
    </source>
</evidence>
<keyword evidence="4" id="KW-0133">Cell shape</keyword>
<sequence>MLTLLCGLGSFACAAHAGYAAIVVDGETGQIVQQVNADQRDYPASLTKMMTLYIAFQELKSGKLSLDQTMPVSAWAASRAPTKLGLRAGQTVAVQDCILGMITKSANDAASVMAEGIGGNESHFADMMNAQAALLGMSDTHFANASGLPDPNNTSTAHDLVKLAMALYRDFPQYAHFFATQEFVFRGHIVRGHNNLMYRYPGMDGLKTGFTDASGFNLASTAVRDGHRLFAVVLGSRTASGRDRLMARLLDDGFDGQQTPPILVAEAGGVRAGSRAARLLEAISPIQTADADTVPASQRNPAPAARSTRGRKVVADAGRSCSRSGSTCRGITAHRTRHSTPRLAAHHPRSKQKPAVVVASRSDTDD</sequence>
<evidence type="ECO:0000256" key="4">
    <source>
        <dbReference type="ARBA" id="ARBA00022960"/>
    </source>
</evidence>
<evidence type="ECO:0000256" key="5">
    <source>
        <dbReference type="ARBA" id="ARBA00022984"/>
    </source>
</evidence>